<dbReference type="GO" id="GO:0008270">
    <property type="term" value="F:zinc ion binding"/>
    <property type="evidence" value="ECO:0007669"/>
    <property type="project" value="UniProtKB-KW"/>
</dbReference>
<dbReference type="InterPro" id="IPR010841">
    <property type="entry name" value="EF-G-binding_N"/>
</dbReference>
<dbReference type="Pfam" id="PF07299">
    <property type="entry name" value="EF-G-binding_N"/>
    <property type="match status" value="1"/>
</dbReference>
<feature type="domain" description="Elongation factor G-binding protein N-terminal" evidence="1">
    <location>
        <begin position="4"/>
        <end position="84"/>
    </location>
</feature>
<evidence type="ECO:0000313" key="3">
    <source>
        <dbReference type="EMBL" id="SDJ62155.1"/>
    </source>
</evidence>
<dbReference type="InterPro" id="IPR032330">
    <property type="entry name" value="EF-G-binding_C"/>
</dbReference>
<accession>A0A1G8V9Z0</accession>
<keyword evidence="3" id="KW-0863">Zinc-finger</keyword>
<evidence type="ECO:0000313" key="4">
    <source>
        <dbReference type="Proteomes" id="UP000242700"/>
    </source>
</evidence>
<dbReference type="Pfam" id="PF16571">
    <property type="entry name" value="FBP_C"/>
    <property type="match status" value="1"/>
</dbReference>
<evidence type="ECO:0000259" key="2">
    <source>
        <dbReference type="Pfam" id="PF16571"/>
    </source>
</evidence>
<gene>
    <name evidence="3" type="ORF">SAMN05216187_101244</name>
</gene>
<dbReference type="CDD" id="cd16342">
    <property type="entry name" value="FusC_FusB"/>
    <property type="match status" value="1"/>
</dbReference>
<dbReference type="RefSeq" id="WP_092594841.1">
    <property type="nucleotide sequence ID" value="NZ_FNFI01000001.1"/>
</dbReference>
<proteinExistence type="predicted"/>
<reference evidence="4" key="1">
    <citation type="submission" date="2016-10" db="EMBL/GenBank/DDBJ databases">
        <authorList>
            <person name="Varghese N."/>
            <person name="Submissions S."/>
        </authorList>
    </citation>
    <scope>NUCLEOTIDE SEQUENCE [LARGE SCALE GENOMIC DNA]</scope>
    <source>
        <strain evidence="4">CGMCC 1.8911</strain>
    </source>
</reference>
<dbReference type="Gene3D" id="1.20.1280.250">
    <property type="match status" value="1"/>
</dbReference>
<dbReference type="STRING" id="586411.SAMN05216187_101244"/>
<sequence>MNKLKVYEYNQIKSLINKLLNVYRTNDMTSHKSHKEYILNDIKNVFEANDMDSSEFINELDDIKISKKKTELLLEKLKADVEDFELPSKKEVDKLFKKVKKLNVPDLDQVDTKTTVFLAWNDLSANRKYFVFKNRDNEYEGMFGELSVNKIKGFCKICNQESQVSLFLNKSKTSGMGTYKKKGDYICHDSDVCNRNLEDINHLYDFIEHVK</sequence>
<keyword evidence="3" id="KW-0862">Zinc</keyword>
<dbReference type="EMBL" id="FNFI01000001">
    <property type="protein sequence ID" value="SDJ62155.1"/>
    <property type="molecule type" value="Genomic_DNA"/>
</dbReference>
<protein>
    <submittedName>
        <fullName evidence="3">FBP C-terminal treble-clef zinc-finger</fullName>
    </submittedName>
</protein>
<organism evidence="3 4">
    <name type="scientific">Jeotgalicoccus aerolatus</name>
    <dbReference type="NCBI Taxonomy" id="709510"/>
    <lineage>
        <taxon>Bacteria</taxon>
        <taxon>Bacillati</taxon>
        <taxon>Bacillota</taxon>
        <taxon>Bacilli</taxon>
        <taxon>Bacillales</taxon>
        <taxon>Staphylococcaceae</taxon>
        <taxon>Jeotgalicoccus</taxon>
    </lineage>
</organism>
<dbReference type="Proteomes" id="UP000242700">
    <property type="component" value="Unassembled WGS sequence"/>
</dbReference>
<feature type="domain" description="Elongation factor G-binding protein C-terminal treble-clef zinc-finger" evidence="2">
    <location>
        <begin position="98"/>
        <end position="196"/>
    </location>
</feature>
<dbReference type="InterPro" id="IPR038344">
    <property type="entry name" value="EF-G_N_sf"/>
</dbReference>
<dbReference type="OrthoDB" id="1891078at2"/>
<dbReference type="AlphaFoldDB" id="A0A1G8V9Z0"/>
<evidence type="ECO:0000259" key="1">
    <source>
        <dbReference type="Pfam" id="PF07299"/>
    </source>
</evidence>
<keyword evidence="3" id="KW-0479">Metal-binding</keyword>
<name>A0A1G8V9Z0_9STAP</name>